<dbReference type="Proteomes" id="UP000246132">
    <property type="component" value="Unassembled WGS sequence"/>
</dbReference>
<dbReference type="GO" id="GO:0016787">
    <property type="term" value="F:hydrolase activity"/>
    <property type="evidence" value="ECO:0007669"/>
    <property type="project" value="UniProtKB-KW"/>
</dbReference>
<gene>
    <name evidence="2" type="ORF">DEM25_016750</name>
</gene>
<keyword evidence="3" id="KW-1185">Reference proteome</keyword>
<reference evidence="2 3" key="1">
    <citation type="journal article" date="2018" name="Int. J. Syst. Bacteriol.">
        <title>Oceaniradius stylonemae gen. nov., sp. nov., isolated from a red alga, Stylonema cornu-cervi.</title>
        <authorList>
            <person name="Jeong S."/>
        </authorList>
    </citation>
    <scope>NUCLEOTIDE SEQUENCE [LARGE SCALE GENOMIC DNA]</scope>
    <source>
        <strain evidence="2 3">StC1</strain>
    </source>
</reference>
<dbReference type="AlphaFoldDB" id="A0A3A8A6R7"/>
<dbReference type="InterPro" id="IPR029058">
    <property type="entry name" value="AB_hydrolase_fold"/>
</dbReference>
<accession>A0A3A8A6R7</accession>
<dbReference type="SUPFAM" id="SSF53474">
    <property type="entry name" value="alpha/beta-Hydrolases"/>
    <property type="match status" value="1"/>
</dbReference>
<evidence type="ECO:0000313" key="2">
    <source>
        <dbReference type="EMBL" id="RKF05556.1"/>
    </source>
</evidence>
<dbReference type="PRINTS" id="PR00111">
    <property type="entry name" value="ABHYDROLASE"/>
</dbReference>
<proteinExistence type="predicted"/>
<feature type="domain" description="AB hydrolase-1" evidence="1">
    <location>
        <begin position="32"/>
        <end position="214"/>
    </location>
</feature>
<dbReference type="PANTHER" id="PTHR43194:SF2">
    <property type="entry name" value="PEROXISOMAL MEMBRANE PROTEIN LPX1"/>
    <property type="match status" value="1"/>
</dbReference>
<dbReference type="InterPro" id="IPR050228">
    <property type="entry name" value="Carboxylesterase_BioH"/>
</dbReference>
<organism evidence="2 3">
    <name type="scientific">Oceaniradius stylonematis</name>
    <dbReference type="NCBI Taxonomy" id="2184161"/>
    <lineage>
        <taxon>Bacteria</taxon>
        <taxon>Pseudomonadati</taxon>
        <taxon>Pseudomonadota</taxon>
        <taxon>Alphaproteobacteria</taxon>
        <taxon>Hyphomicrobiales</taxon>
        <taxon>Ahrensiaceae</taxon>
        <taxon>Oceaniradius</taxon>
    </lineage>
</organism>
<dbReference type="OrthoDB" id="5491135at2"/>
<protein>
    <submittedName>
        <fullName evidence="2">Alpha/beta fold hydrolase</fullName>
    </submittedName>
</protein>
<sequence length="223" mass="23559">MCDGRLFAPQVDALGTDHDIVIGDITGAETMAGLADGLLAQLPDRFNLAGLSMGGIVAQEMARKAPGRVMRLALLDTSFGADSDRRKAIRDDQIARARAGGLRELFLTEMKPHYLAEANSADTDLNGLFLDMAMILGPDVFARQSLALRDRPDQTGTLSGFAGPSLVLCGAEDRMCPPVIHEQMAALLPDADLVIVEGAGHITTLEAPDAVNAALAAWLARPA</sequence>
<dbReference type="Pfam" id="PF12697">
    <property type="entry name" value="Abhydrolase_6"/>
    <property type="match status" value="1"/>
</dbReference>
<evidence type="ECO:0000313" key="3">
    <source>
        <dbReference type="Proteomes" id="UP000246132"/>
    </source>
</evidence>
<evidence type="ECO:0000259" key="1">
    <source>
        <dbReference type="Pfam" id="PF12697"/>
    </source>
</evidence>
<dbReference type="PANTHER" id="PTHR43194">
    <property type="entry name" value="HYDROLASE ALPHA/BETA FOLD FAMILY"/>
    <property type="match status" value="1"/>
</dbReference>
<keyword evidence="2" id="KW-0378">Hydrolase</keyword>
<dbReference type="Gene3D" id="3.40.50.1820">
    <property type="entry name" value="alpha/beta hydrolase"/>
    <property type="match status" value="1"/>
</dbReference>
<dbReference type="EMBL" id="QFWV02000009">
    <property type="protein sequence ID" value="RKF05556.1"/>
    <property type="molecule type" value="Genomic_DNA"/>
</dbReference>
<dbReference type="InterPro" id="IPR000073">
    <property type="entry name" value="AB_hydrolase_1"/>
</dbReference>
<comment type="caution">
    <text evidence="2">The sequence shown here is derived from an EMBL/GenBank/DDBJ whole genome shotgun (WGS) entry which is preliminary data.</text>
</comment>
<name>A0A3A8A6R7_9HYPH</name>